<accession>A0A4Z0WH00</accession>
<protein>
    <submittedName>
        <fullName evidence="6">Sensor histidine kinase</fullName>
    </submittedName>
</protein>
<dbReference type="CDD" id="cd16917">
    <property type="entry name" value="HATPase_UhpB-NarQ-NarX-like"/>
    <property type="match status" value="1"/>
</dbReference>
<proteinExistence type="predicted"/>
<feature type="transmembrane region" description="Helical" evidence="4">
    <location>
        <begin position="115"/>
        <end position="136"/>
    </location>
</feature>
<evidence type="ECO:0000313" key="7">
    <source>
        <dbReference type="Proteomes" id="UP000297475"/>
    </source>
</evidence>
<keyword evidence="4" id="KW-0812">Transmembrane</keyword>
<dbReference type="AlphaFoldDB" id="A0A4Z0WH00"/>
<gene>
    <name evidence="6" type="ORF">E4656_07620</name>
</gene>
<comment type="caution">
    <text evidence="6">The sequence shown here is derived from an EMBL/GenBank/DDBJ whole genome shotgun (WGS) entry which is preliminary data.</text>
</comment>
<dbReference type="InterPro" id="IPR050482">
    <property type="entry name" value="Sensor_HK_TwoCompSys"/>
</dbReference>
<dbReference type="GO" id="GO:0016020">
    <property type="term" value="C:membrane"/>
    <property type="evidence" value="ECO:0007669"/>
    <property type="project" value="InterPro"/>
</dbReference>
<evidence type="ECO:0000256" key="1">
    <source>
        <dbReference type="ARBA" id="ARBA00022679"/>
    </source>
</evidence>
<dbReference type="Gene3D" id="3.30.565.10">
    <property type="entry name" value="Histidine kinase-like ATPase, C-terminal domain"/>
    <property type="match status" value="1"/>
</dbReference>
<dbReference type="PANTHER" id="PTHR24421:SF63">
    <property type="entry name" value="SENSOR HISTIDINE KINASE DESK"/>
    <property type="match status" value="1"/>
</dbReference>
<dbReference type="Pfam" id="PF07730">
    <property type="entry name" value="HisKA_3"/>
    <property type="match status" value="1"/>
</dbReference>
<evidence type="ECO:0000313" key="6">
    <source>
        <dbReference type="EMBL" id="TGG94038.1"/>
    </source>
</evidence>
<feature type="transmembrane region" description="Helical" evidence="4">
    <location>
        <begin position="78"/>
        <end position="103"/>
    </location>
</feature>
<keyword evidence="1" id="KW-0808">Transferase</keyword>
<evidence type="ECO:0000256" key="2">
    <source>
        <dbReference type="ARBA" id="ARBA00022777"/>
    </source>
</evidence>
<keyword evidence="7" id="KW-1185">Reference proteome</keyword>
<name>A0A4Z0WH00_9GAMM</name>
<organism evidence="6 7">
    <name type="scientific">Natronospirillum operosum</name>
    <dbReference type="NCBI Taxonomy" id="2759953"/>
    <lineage>
        <taxon>Bacteria</taxon>
        <taxon>Pseudomonadati</taxon>
        <taxon>Pseudomonadota</taxon>
        <taxon>Gammaproteobacteria</taxon>
        <taxon>Oceanospirillales</taxon>
        <taxon>Natronospirillaceae</taxon>
        <taxon>Natronospirillum</taxon>
    </lineage>
</organism>
<dbReference type="EMBL" id="SRMF01000002">
    <property type="protein sequence ID" value="TGG94038.1"/>
    <property type="molecule type" value="Genomic_DNA"/>
</dbReference>
<keyword evidence="4" id="KW-0472">Membrane</keyword>
<keyword evidence="4" id="KW-1133">Transmembrane helix</keyword>
<dbReference type="InterPro" id="IPR011712">
    <property type="entry name" value="Sig_transdc_His_kin_sub3_dim/P"/>
</dbReference>
<dbReference type="OrthoDB" id="9797605at2"/>
<dbReference type="PANTHER" id="PTHR24421">
    <property type="entry name" value="NITRATE/NITRITE SENSOR PROTEIN NARX-RELATED"/>
    <property type="match status" value="1"/>
</dbReference>
<evidence type="ECO:0000256" key="4">
    <source>
        <dbReference type="SAM" id="Phobius"/>
    </source>
</evidence>
<feature type="domain" description="Signal transduction histidine kinase subgroup 3 dimerisation and phosphoacceptor" evidence="5">
    <location>
        <begin position="188"/>
        <end position="252"/>
    </location>
</feature>
<dbReference type="GO" id="GO:0000155">
    <property type="term" value="F:phosphorelay sensor kinase activity"/>
    <property type="evidence" value="ECO:0007669"/>
    <property type="project" value="InterPro"/>
</dbReference>
<feature type="transmembrane region" description="Helical" evidence="4">
    <location>
        <begin position="26"/>
        <end position="46"/>
    </location>
</feature>
<dbReference type="GO" id="GO:0046983">
    <property type="term" value="F:protein dimerization activity"/>
    <property type="evidence" value="ECO:0007669"/>
    <property type="project" value="InterPro"/>
</dbReference>
<dbReference type="SUPFAM" id="SSF55874">
    <property type="entry name" value="ATPase domain of HSP90 chaperone/DNA topoisomerase II/histidine kinase"/>
    <property type="match status" value="1"/>
</dbReference>
<sequence>METMKEYPLWHYRRWLPGSHPGLEDWVLPLGIAFYLLIFWLGMLWPSVSPERVLVGLLVSIVFIGLVFRGFWHDDWGVYVYMVAVGSLAYITHPFSMTGLIFLFSPGFELKNRSIGVAVAVQMGMVAGFVGLLWWLESGYFHGLFIAVMLTLVVSRTVADFYFFRYVEQQQALLRTQDEAEHHARRAERERIARDLHDLLGHTLSGIRVKAELAGRLLADSPDRAGQEIQEIEQLARSSLQQVRATVSGYHEGGVALEINAARNLLSSAGMTFRPVTTEAVPPRLESTLAAVMREGVTNIVRHSGATEVRLELTHERHQMRLTLDDNGQGMNGGEVGHGMRGIRSRASSAGGVVSWRQLNPGTRLQLVLPVEDSDYE</sequence>
<dbReference type="Gene3D" id="1.20.5.1930">
    <property type="match status" value="1"/>
</dbReference>
<feature type="transmembrane region" description="Helical" evidence="4">
    <location>
        <begin position="142"/>
        <end position="164"/>
    </location>
</feature>
<dbReference type="InterPro" id="IPR036890">
    <property type="entry name" value="HATPase_C_sf"/>
</dbReference>
<keyword evidence="2 6" id="KW-0418">Kinase</keyword>
<evidence type="ECO:0000256" key="3">
    <source>
        <dbReference type="ARBA" id="ARBA00023012"/>
    </source>
</evidence>
<dbReference type="Proteomes" id="UP000297475">
    <property type="component" value="Unassembled WGS sequence"/>
</dbReference>
<reference evidence="6 7" key="1">
    <citation type="submission" date="2019-04" db="EMBL/GenBank/DDBJ databases">
        <title>Natronospirillum operosus gen. nov., sp. nov., a haloalkaliphilic satellite isolated from decaying biomass of laboratory culture of cyanobacterium Geitlerinema sp. and proposal of Natronospirillaceae fam. nov. and Saccharospirillaceae fam. nov.</title>
        <authorList>
            <person name="Kevbrin V."/>
            <person name="Boltyanskaya Y."/>
            <person name="Koziaeva V."/>
            <person name="Grouzdev D.S."/>
            <person name="Park M."/>
            <person name="Cho J."/>
        </authorList>
    </citation>
    <scope>NUCLEOTIDE SEQUENCE [LARGE SCALE GENOMIC DNA]</scope>
    <source>
        <strain evidence="6 7">G-116</strain>
    </source>
</reference>
<evidence type="ECO:0000259" key="5">
    <source>
        <dbReference type="Pfam" id="PF07730"/>
    </source>
</evidence>
<feature type="transmembrane region" description="Helical" evidence="4">
    <location>
        <begin position="53"/>
        <end position="72"/>
    </location>
</feature>
<keyword evidence="3" id="KW-0902">Two-component regulatory system</keyword>